<dbReference type="InterPro" id="IPR007138">
    <property type="entry name" value="ABM_dom"/>
</dbReference>
<reference evidence="3" key="1">
    <citation type="submission" date="2018-09" db="EMBL/GenBank/DDBJ databases">
        <authorList>
            <person name="Zhu H."/>
        </authorList>
    </citation>
    <scope>NUCLEOTIDE SEQUENCE [LARGE SCALE GENOMIC DNA]</scope>
    <source>
        <strain evidence="3">K2R23-3</strain>
    </source>
</reference>
<keyword evidence="2" id="KW-0503">Monooxygenase</keyword>
<dbReference type="PROSITE" id="PS51725">
    <property type="entry name" value="ABM"/>
    <property type="match status" value="1"/>
</dbReference>
<protein>
    <submittedName>
        <fullName evidence="2">Antibiotic biosynthesis monooxygenase</fullName>
    </submittedName>
</protein>
<gene>
    <name evidence="2" type="ORF">D3873_11910</name>
</gene>
<evidence type="ECO:0000313" key="2">
    <source>
        <dbReference type="EMBL" id="AYC30502.1"/>
    </source>
</evidence>
<dbReference type="Proteomes" id="UP000265725">
    <property type="component" value="Chromosome"/>
</dbReference>
<name>A0A385YYS2_9BACL</name>
<feature type="domain" description="ABM" evidence="1">
    <location>
        <begin position="2"/>
        <end position="91"/>
    </location>
</feature>
<sequence length="99" mass="10933">MFSLFGKFVAAEGKKEELQSVLLNAANSMQEVPTCLQYTIHINEEEPLAIYVFEVWESEVAHHDSLELDATKALIQQAMPLIAGMDRISKLQAVGGKGL</sequence>
<dbReference type="Pfam" id="PF03992">
    <property type="entry name" value="ABM"/>
    <property type="match status" value="1"/>
</dbReference>
<dbReference type="RefSeq" id="WP_119884219.1">
    <property type="nucleotide sequence ID" value="NZ_CP032418.1"/>
</dbReference>
<dbReference type="KEGG" id="paek:D3873_11910"/>
<keyword evidence="3" id="KW-1185">Reference proteome</keyword>
<keyword evidence="2" id="KW-0560">Oxidoreductase</keyword>
<accession>A0A385YYS2</accession>
<dbReference type="EMBL" id="CP032418">
    <property type="protein sequence ID" value="AYC30502.1"/>
    <property type="molecule type" value="Genomic_DNA"/>
</dbReference>
<dbReference type="SUPFAM" id="SSF54909">
    <property type="entry name" value="Dimeric alpha+beta barrel"/>
    <property type="match status" value="1"/>
</dbReference>
<dbReference type="AlphaFoldDB" id="A0A385YYS2"/>
<proteinExistence type="predicted"/>
<evidence type="ECO:0000313" key="3">
    <source>
        <dbReference type="Proteomes" id="UP000265725"/>
    </source>
</evidence>
<evidence type="ECO:0000259" key="1">
    <source>
        <dbReference type="PROSITE" id="PS51725"/>
    </source>
</evidence>
<dbReference type="InterPro" id="IPR011008">
    <property type="entry name" value="Dimeric_a/b-barrel"/>
</dbReference>
<organism evidence="2 3">
    <name type="scientific">Paenisporosarcina cavernae</name>
    <dbReference type="NCBI Taxonomy" id="2320858"/>
    <lineage>
        <taxon>Bacteria</taxon>
        <taxon>Bacillati</taxon>
        <taxon>Bacillota</taxon>
        <taxon>Bacilli</taxon>
        <taxon>Bacillales</taxon>
        <taxon>Caryophanaceae</taxon>
        <taxon>Paenisporosarcina</taxon>
    </lineage>
</organism>
<dbReference type="OrthoDB" id="165368at2"/>
<dbReference type="GO" id="GO:0004497">
    <property type="term" value="F:monooxygenase activity"/>
    <property type="evidence" value="ECO:0007669"/>
    <property type="project" value="UniProtKB-KW"/>
</dbReference>
<dbReference type="Gene3D" id="3.30.70.100">
    <property type="match status" value="1"/>
</dbReference>